<evidence type="ECO:0000313" key="6">
    <source>
        <dbReference type="Proteomes" id="UP000739411"/>
    </source>
</evidence>
<dbReference type="Gene3D" id="1.10.238.10">
    <property type="entry name" value="EF-hand"/>
    <property type="match status" value="1"/>
</dbReference>
<feature type="region of interest" description="Disordered" evidence="3">
    <location>
        <begin position="204"/>
        <end position="223"/>
    </location>
</feature>
<feature type="region of interest" description="Disordered" evidence="3">
    <location>
        <begin position="86"/>
        <end position="136"/>
    </location>
</feature>
<evidence type="ECO:0000313" key="5">
    <source>
        <dbReference type="EMBL" id="MBK7414072.1"/>
    </source>
</evidence>
<organism evidence="5 6">
    <name type="scientific">Candidatus Dechloromonas phosphorivorans</name>
    <dbReference type="NCBI Taxonomy" id="2899244"/>
    <lineage>
        <taxon>Bacteria</taxon>
        <taxon>Pseudomonadati</taxon>
        <taxon>Pseudomonadota</taxon>
        <taxon>Betaproteobacteria</taxon>
        <taxon>Rhodocyclales</taxon>
        <taxon>Azonexaceae</taxon>
        <taxon>Dechloromonas</taxon>
    </lineage>
</organism>
<dbReference type="PANTHER" id="PTHR23055">
    <property type="entry name" value="CALCIUM BINDING PROTEINS"/>
    <property type="match status" value="1"/>
</dbReference>
<accession>A0A935K1K5</accession>
<feature type="compositionally biased region" description="Low complexity" evidence="3">
    <location>
        <begin position="167"/>
        <end position="189"/>
    </location>
</feature>
<evidence type="ECO:0000256" key="3">
    <source>
        <dbReference type="SAM" id="MobiDB-lite"/>
    </source>
</evidence>
<gene>
    <name evidence="5" type="ORF">IPJ38_02095</name>
</gene>
<comment type="caution">
    <text evidence="5">The sequence shown here is derived from an EMBL/GenBank/DDBJ whole genome shotgun (WGS) entry which is preliminary data.</text>
</comment>
<reference evidence="5 6" key="1">
    <citation type="submission" date="2020-10" db="EMBL/GenBank/DDBJ databases">
        <title>Connecting structure to function with the recovery of over 1000 high-quality activated sludge metagenome-assembled genomes encoding full-length rRNA genes using long-read sequencing.</title>
        <authorList>
            <person name="Singleton C.M."/>
            <person name="Petriglieri F."/>
            <person name="Kristensen J.M."/>
            <person name="Kirkegaard R.H."/>
            <person name="Michaelsen T.Y."/>
            <person name="Andersen M.H."/>
            <person name="Karst S.M."/>
            <person name="Dueholm M.S."/>
            <person name="Nielsen P.H."/>
            <person name="Albertsen M."/>
        </authorList>
    </citation>
    <scope>NUCLEOTIDE SEQUENCE [LARGE SCALE GENOMIC DNA]</scope>
    <source>
        <strain evidence="5">EsbW_18-Q3-R4-48_BATAC.463</strain>
    </source>
</reference>
<dbReference type="SMART" id="SM00054">
    <property type="entry name" value="EFh"/>
    <property type="match status" value="3"/>
</dbReference>
<feature type="domain" description="EF-hand" evidence="4">
    <location>
        <begin position="48"/>
        <end position="83"/>
    </location>
</feature>
<dbReference type="EMBL" id="JADJMS010000006">
    <property type="protein sequence ID" value="MBK7414072.1"/>
    <property type="molecule type" value="Genomic_DNA"/>
</dbReference>
<dbReference type="InterPro" id="IPR011992">
    <property type="entry name" value="EF-hand-dom_pair"/>
</dbReference>
<name>A0A935K1K5_9RHOO</name>
<feature type="compositionally biased region" description="Low complexity" evidence="3">
    <location>
        <begin position="41"/>
        <end position="59"/>
    </location>
</feature>
<dbReference type="Proteomes" id="UP000739411">
    <property type="component" value="Unassembled WGS sequence"/>
</dbReference>
<dbReference type="InterPro" id="IPR002048">
    <property type="entry name" value="EF_hand_dom"/>
</dbReference>
<dbReference type="InterPro" id="IPR028846">
    <property type="entry name" value="Recoverin"/>
</dbReference>
<dbReference type="Pfam" id="PF13499">
    <property type="entry name" value="EF-hand_7"/>
    <property type="match status" value="1"/>
</dbReference>
<dbReference type="PROSITE" id="PS00018">
    <property type="entry name" value="EF_HAND_1"/>
    <property type="match status" value="1"/>
</dbReference>
<feature type="region of interest" description="Disordered" evidence="3">
    <location>
        <begin position="41"/>
        <end position="68"/>
    </location>
</feature>
<feature type="compositionally biased region" description="Gly residues" evidence="3">
    <location>
        <begin position="90"/>
        <end position="101"/>
    </location>
</feature>
<keyword evidence="1" id="KW-0479">Metal-binding</keyword>
<dbReference type="PROSITE" id="PS50222">
    <property type="entry name" value="EF_HAND_2"/>
    <property type="match status" value="1"/>
</dbReference>
<sequence length="223" mass="22855">MISGIGSSSQLSSKLFSALDTKSQGYLEKSDFVSAFSKISSASSSTNSSSASVDDVFSALDGNSDGKVTKDEFASTLAKLQEQFDSSRMQGGGHGGPQGAGGPPPPPPASDARFTKDELSSQLEEVSSSSESNSTELLSKIVNNFEAADTNSDGKVSFTEAMAYDMSSQNSTASDATTSTGSASNTNTSDAGVMMKIMQLMQAYGSGSEDKSSTLSSLLSVSA</sequence>
<evidence type="ECO:0000259" key="4">
    <source>
        <dbReference type="PROSITE" id="PS50222"/>
    </source>
</evidence>
<dbReference type="Pfam" id="PF13202">
    <property type="entry name" value="EF-hand_5"/>
    <property type="match status" value="1"/>
</dbReference>
<dbReference type="SUPFAM" id="SSF47473">
    <property type="entry name" value="EF-hand"/>
    <property type="match status" value="1"/>
</dbReference>
<feature type="region of interest" description="Disordered" evidence="3">
    <location>
        <begin position="167"/>
        <end position="190"/>
    </location>
</feature>
<proteinExistence type="predicted"/>
<dbReference type="GO" id="GO:0005509">
    <property type="term" value="F:calcium ion binding"/>
    <property type="evidence" value="ECO:0007669"/>
    <property type="project" value="InterPro"/>
</dbReference>
<dbReference type="InterPro" id="IPR018247">
    <property type="entry name" value="EF_Hand_1_Ca_BS"/>
</dbReference>
<feature type="compositionally biased region" description="Low complexity" evidence="3">
    <location>
        <begin position="120"/>
        <end position="136"/>
    </location>
</feature>
<evidence type="ECO:0000256" key="1">
    <source>
        <dbReference type="ARBA" id="ARBA00022723"/>
    </source>
</evidence>
<protein>
    <submittedName>
        <fullName evidence="5">EF-hand domain-containing protein</fullName>
    </submittedName>
</protein>
<dbReference type="AlphaFoldDB" id="A0A935K1K5"/>
<evidence type="ECO:0000256" key="2">
    <source>
        <dbReference type="ARBA" id="ARBA00022737"/>
    </source>
</evidence>
<keyword evidence="2" id="KW-0677">Repeat</keyword>
<feature type="compositionally biased region" description="Low complexity" evidence="3">
    <location>
        <begin position="213"/>
        <end position="223"/>
    </location>
</feature>